<organism evidence="2 3">
    <name type="scientific">Zavarzinia compransoris</name>
    <dbReference type="NCBI Taxonomy" id="1264899"/>
    <lineage>
        <taxon>Bacteria</taxon>
        <taxon>Pseudomonadati</taxon>
        <taxon>Pseudomonadota</taxon>
        <taxon>Alphaproteobacteria</taxon>
        <taxon>Rhodospirillales</taxon>
        <taxon>Zavarziniaceae</taxon>
        <taxon>Zavarzinia</taxon>
    </lineage>
</organism>
<keyword evidence="1" id="KW-0472">Membrane</keyword>
<accession>A0A317E974</accession>
<feature type="transmembrane region" description="Helical" evidence="1">
    <location>
        <begin position="109"/>
        <end position="131"/>
    </location>
</feature>
<reference evidence="3" key="1">
    <citation type="submission" date="2018-05" db="EMBL/GenBank/DDBJ databases">
        <title>Zavarzinia sp. HR-AS.</title>
        <authorList>
            <person name="Lee Y."/>
            <person name="Jeon C.O."/>
        </authorList>
    </citation>
    <scope>NUCLEOTIDE SEQUENCE [LARGE SCALE GENOMIC DNA]</scope>
    <source>
        <strain evidence="3">DSM 1231</strain>
    </source>
</reference>
<evidence type="ECO:0008006" key="4">
    <source>
        <dbReference type="Google" id="ProtNLM"/>
    </source>
</evidence>
<gene>
    <name evidence="2" type="ORF">DKG75_03670</name>
</gene>
<evidence type="ECO:0000313" key="2">
    <source>
        <dbReference type="EMBL" id="PWR23677.1"/>
    </source>
</evidence>
<feature type="transmembrane region" description="Helical" evidence="1">
    <location>
        <begin position="170"/>
        <end position="189"/>
    </location>
</feature>
<comment type="caution">
    <text evidence="2">The sequence shown here is derived from an EMBL/GenBank/DDBJ whole genome shotgun (WGS) entry which is preliminary data.</text>
</comment>
<keyword evidence="1" id="KW-0812">Transmembrane</keyword>
<name>A0A317E974_9PROT</name>
<keyword evidence="1" id="KW-1133">Transmembrane helix</keyword>
<keyword evidence="3" id="KW-1185">Reference proteome</keyword>
<dbReference type="OrthoDB" id="552353at2"/>
<feature type="transmembrane region" description="Helical" evidence="1">
    <location>
        <begin position="77"/>
        <end position="97"/>
    </location>
</feature>
<dbReference type="RefSeq" id="WP_109919707.1">
    <property type="nucleotide sequence ID" value="NZ_QGLF01000001.1"/>
</dbReference>
<evidence type="ECO:0000313" key="3">
    <source>
        <dbReference type="Proteomes" id="UP000246077"/>
    </source>
</evidence>
<protein>
    <recommendedName>
        <fullName evidence="4">Ferric oxidoreductase domain-containing protein</fullName>
    </recommendedName>
</protein>
<feature type="transmembrane region" description="Helical" evidence="1">
    <location>
        <begin position="143"/>
        <end position="164"/>
    </location>
</feature>
<dbReference type="AlphaFoldDB" id="A0A317E974"/>
<evidence type="ECO:0000256" key="1">
    <source>
        <dbReference type="SAM" id="Phobius"/>
    </source>
</evidence>
<dbReference type="Proteomes" id="UP000246077">
    <property type="component" value="Unassembled WGS sequence"/>
</dbReference>
<dbReference type="EMBL" id="QGLF01000001">
    <property type="protein sequence ID" value="PWR23677.1"/>
    <property type="molecule type" value="Genomic_DNA"/>
</dbReference>
<sequence>MRAIKSGWGLFAVLAAVVTLAAALTVRDGTDADALGALIRMTARTSLVLFLLAFTARPAASLWPNGLTRWALRNRRFIGLAFAWSHGLHGIGILALWRLDPAAFTAQVPLITLIFGGLAYLLIAAMAATSFRPTAALIGPRAWRGLHLAGGYYIALVFLNSYAGRAAKDLAYLPLALAVVGALALRLAARLRRRRAGA</sequence>
<proteinExistence type="predicted"/>